<feature type="transmembrane region" description="Helical" evidence="1">
    <location>
        <begin position="133"/>
        <end position="150"/>
    </location>
</feature>
<evidence type="ECO:0000313" key="2">
    <source>
        <dbReference type="EMBL" id="OEO28942.1"/>
    </source>
</evidence>
<comment type="caution">
    <text evidence="2">The sequence shown here is derived from an EMBL/GenBank/DDBJ whole genome shotgun (WGS) entry which is preliminary data.</text>
</comment>
<dbReference type="AlphaFoldDB" id="A0A1E5XK31"/>
<reference evidence="2 3" key="1">
    <citation type="journal article" date="2015" name="Genome Announc.">
        <title>Genome Assemblies of Three Soil-Associated Devosia species: D. insulae, D. limi, and D. soli.</title>
        <authorList>
            <person name="Hassan Y.I."/>
            <person name="Lepp D."/>
            <person name="Zhou T."/>
        </authorList>
    </citation>
    <scope>NUCLEOTIDE SEQUENCE [LARGE SCALE GENOMIC DNA]</scope>
    <source>
        <strain evidence="2 3">DS-56</strain>
    </source>
</reference>
<dbReference type="Pfam" id="PF03729">
    <property type="entry name" value="DUF308"/>
    <property type="match status" value="2"/>
</dbReference>
<proteinExistence type="predicted"/>
<name>A0A1E5XK31_9HYPH</name>
<evidence type="ECO:0000256" key="1">
    <source>
        <dbReference type="SAM" id="Phobius"/>
    </source>
</evidence>
<feature type="transmembrane region" description="Helical" evidence="1">
    <location>
        <begin position="156"/>
        <end position="178"/>
    </location>
</feature>
<gene>
    <name evidence="2" type="ORF">VW23_027810</name>
</gene>
<feature type="transmembrane region" description="Helical" evidence="1">
    <location>
        <begin position="100"/>
        <end position="121"/>
    </location>
</feature>
<evidence type="ECO:0008006" key="4">
    <source>
        <dbReference type="Google" id="ProtNLM"/>
    </source>
</evidence>
<keyword evidence="1" id="KW-0812">Transmembrane</keyword>
<feature type="transmembrane region" description="Helical" evidence="1">
    <location>
        <begin position="73"/>
        <end position="94"/>
    </location>
</feature>
<accession>A0A1E5XK31</accession>
<organism evidence="2 3">
    <name type="scientific">Devosia insulae DS-56</name>
    <dbReference type="NCBI Taxonomy" id="1116389"/>
    <lineage>
        <taxon>Bacteria</taxon>
        <taxon>Pseudomonadati</taxon>
        <taxon>Pseudomonadota</taxon>
        <taxon>Alphaproteobacteria</taxon>
        <taxon>Hyphomicrobiales</taxon>
        <taxon>Devosiaceae</taxon>
        <taxon>Devosia</taxon>
    </lineage>
</organism>
<dbReference type="EMBL" id="LAJE02000344">
    <property type="protein sequence ID" value="OEO28942.1"/>
    <property type="molecule type" value="Genomic_DNA"/>
</dbReference>
<keyword evidence="1" id="KW-0472">Membrane</keyword>
<dbReference type="Proteomes" id="UP000095463">
    <property type="component" value="Unassembled WGS sequence"/>
</dbReference>
<keyword evidence="3" id="KW-1185">Reference proteome</keyword>
<dbReference type="RefSeq" id="WP_069911775.1">
    <property type="nucleotide sequence ID" value="NZ_LAJE02000344.1"/>
</dbReference>
<feature type="transmembrane region" description="Helical" evidence="1">
    <location>
        <begin position="37"/>
        <end position="61"/>
    </location>
</feature>
<protein>
    <recommendedName>
        <fullName evidence="4">Cobalt ABC transporter permease</fullName>
    </recommendedName>
</protein>
<dbReference type="InterPro" id="IPR005325">
    <property type="entry name" value="DUF308_memb"/>
</dbReference>
<dbReference type="GO" id="GO:0005886">
    <property type="term" value="C:plasma membrane"/>
    <property type="evidence" value="ECO:0007669"/>
    <property type="project" value="TreeGrafter"/>
</dbReference>
<dbReference type="PANTHER" id="PTHR34989">
    <property type="entry name" value="PROTEIN HDED"/>
    <property type="match status" value="1"/>
</dbReference>
<feature type="transmembrane region" description="Helical" evidence="1">
    <location>
        <begin position="12"/>
        <end position="31"/>
    </location>
</feature>
<evidence type="ECO:0000313" key="3">
    <source>
        <dbReference type="Proteomes" id="UP000095463"/>
    </source>
</evidence>
<dbReference type="PANTHER" id="PTHR34989:SF1">
    <property type="entry name" value="PROTEIN HDED"/>
    <property type="match status" value="1"/>
</dbReference>
<dbReference type="InterPro" id="IPR052712">
    <property type="entry name" value="Acid_resist_chaperone_HdeD"/>
</dbReference>
<sequence>MAVSSDTRKRWAWITGLRGLLMLLAGLYAVFFPAQALAILVIAGGALLLVDGVLGLWSLTFGGAKTGNFWFDVIRNVLAIITGVLILLSPFFATLLTATLLVYLVAFQSIFVGVMEIWVIIREREQYARIWPVLLSGALYVLFGIALLFWPVFSALVFVTLAGILAIIFAIGLFGLAWRMFKSAGDAASSKPV</sequence>
<keyword evidence="1" id="KW-1133">Transmembrane helix</keyword>
<dbReference type="OrthoDB" id="8115544at2"/>